<dbReference type="SUPFAM" id="SSF47781">
    <property type="entry name" value="RuvA domain 2-like"/>
    <property type="match status" value="1"/>
</dbReference>
<evidence type="ECO:0000313" key="9">
    <source>
        <dbReference type="Proteomes" id="UP000823635"/>
    </source>
</evidence>
<dbReference type="GO" id="GO:0005737">
    <property type="term" value="C:cytoplasm"/>
    <property type="evidence" value="ECO:0007669"/>
    <property type="project" value="UniProtKB-SubCell"/>
</dbReference>
<dbReference type="CDD" id="cd14332">
    <property type="entry name" value="UBA_RuvA_C"/>
    <property type="match status" value="1"/>
</dbReference>
<dbReference type="Pfam" id="PF07499">
    <property type="entry name" value="RuvA_C"/>
    <property type="match status" value="1"/>
</dbReference>
<dbReference type="GO" id="GO:0009378">
    <property type="term" value="F:four-way junction helicase activity"/>
    <property type="evidence" value="ECO:0007669"/>
    <property type="project" value="InterPro"/>
</dbReference>
<keyword evidence="3 6" id="KW-0238">DNA-binding</keyword>
<name>A0A9D9DMV5_9BACT</name>
<dbReference type="InterPro" id="IPR036267">
    <property type="entry name" value="RuvA_C_sf"/>
</dbReference>
<comment type="function">
    <text evidence="6">The RuvA-RuvB-RuvC complex processes Holliday junction (HJ) DNA during genetic recombination and DNA repair, while the RuvA-RuvB complex plays an important role in the rescue of blocked DNA replication forks via replication fork reversal (RFR). RuvA specifically binds to HJ cruciform DNA, conferring on it an open structure. The RuvB hexamer acts as an ATP-dependent pump, pulling dsDNA into and through the RuvAB complex. HJ branch migration allows RuvC to scan DNA until it finds its consensus sequence, where it cleaves and resolves the cruciform DNA.</text>
</comment>
<evidence type="ECO:0000256" key="6">
    <source>
        <dbReference type="HAMAP-Rule" id="MF_00031"/>
    </source>
</evidence>
<dbReference type="InterPro" id="IPR003583">
    <property type="entry name" value="Hlx-hairpin-Hlx_DNA-bd_motif"/>
</dbReference>
<dbReference type="GO" id="GO:0009379">
    <property type="term" value="C:Holliday junction helicase complex"/>
    <property type="evidence" value="ECO:0007669"/>
    <property type="project" value="InterPro"/>
</dbReference>
<dbReference type="InterPro" id="IPR012340">
    <property type="entry name" value="NA-bd_OB-fold"/>
</dbReference>
<dbReference type="HAMAP" id="MF_00031">
    <property type="entry name" value="DNA_HJ_migration_RuvA"/>
    <property type="match status" value="1"/>
</dbReference>
<evidence type="ECO:0000256" key="5">
    <source>
        <dbReference type="ARBA" id="ARBA00023204"/>
    </source>
</evidence>
<protein>
    <recommendedName>
        <fullName evidence="6">Holliday junction branch migration complex subunit RuvA</fullName>
    </recommendedName>
</protein>
<sequence>MYDFIKGKIVEVMPTYVVVENNGIGYRLQISLQTFTDIQSLSDVKLYIYHHIREDQELWFGFYGSQEREIFLLLIGISGIGPNMARTILSSMTFEELREAILTGNESRIKSIKGVGLKTAQRIIIELQDKIAKGGVSDGFSTAALSFNNPQKEEAIAALLVLGFPKNQSEKAVNTVFKEHPESKVDELIKLAMRQLL</sequence>
<comment type="caution">
    <text evidence="6">Lacks conserved residue(s) required for the propagation of feature annotation.</text>
</comment>
<feature type="region of interest" description="Domain III" evidence="6">
    <location>
        <begin position="153"/>
        <end position="197"/>
    </location>
</feature>
<comment type="subunit">
    <text evidence="6">Homotetramer. Forms an RuvA(8)-RuvB(12)-Holliday junction (HJ) complex. HJ DNA is sandwiched between 2 RuvA tetramers; dsDNA enters through RuvA and exits via RuvB. An RuvB hexamer assembles on each DNA strand where it exits the tetramer. Each RuvB hexamer is contacted by two RuvA subunits (via domain III) on 2 adjacent RuvB subunits; this complex drives branch migration. In the full resolvosome a probable DNA-RuvA(4)-RuvB(12)-RuvC(2) complex forms which resolves the HJ.</text>
</comment>
<dbReference type="Pfam" id="PF01330">
    <property type="entry name" value="RuvA_N"/>
    <property type="match status" value="1"/>
</dbReference>
<dbReference type="Proteomes" id="UP000823635">
    <property type="component" value="Unassembled WGS sequence"/>
</dbReference>
<dbReference type="Pfam" id="PF14520">
    <property type="entry name" value="HHH_5"/>
    <property type="match status" value="1"/>
</dbReference>
<dbReference type="NCBIfam" id="TIGR00084">
    <property type="entry name" value="ruvA"/>
    <property type="match status" value="1"/>
</dbReference>
<dbReference type="Gene3D" id="2.40.50.140">
    <property type="entry name" value="Nucleic acid-binding proteins"/>
    <property type="match status" value="1"/>
</dbReference>
<dbReference type="InterPro" id="IPR011114">
    <property type="entry name" value="RuvA_C"/>
</dbReference>
<comment type="caution">
    <text evidence="8">The sequence shown here is derived from an EMBL/GenBank/DDBJ whole genome shotgun (WGS) entry which is preliminary data.</text>
</comment>
<dbReference type="GO" id="GO:0005524">
    <property type="term" value="F:ATP binding"/>
    <property type="evidence" value="ECO:0007669"/>
    <property type="project" value="InterPro"/>
</dbReference>
<dbReference type="SUPFAM" id="SSF50249">
    <property type="entry name" value="Nucleic acid-binding proteins"/>
    <property type="match status" value="1"/>
</dbReference>
<dbReference type="AlphaFoldDB" id="A0A9D9DMV5"/>
<feature type="domain" description="Helix-hairpin-helix DNA-binding motif class 1" evidence="7">
    <location>
        <begin position="72"/>
        <end position="91"/>
    </location>
</feature>
<dbReference type="SUPFAM" id="SSF46929">
    <property type="entry name" value="DNA helicase RuvA subunit, C-terminal domain"/>
    <property type="match status" value="1"/>
</dbReference>
<keyword evidence="2 6" id="KW-0227">DNA damage</keyword>
<gene>
    <name evidence="6 8" type="primary">ruvA</name>
    <name evidence="8" type="ORF">IAC68_06230</name>
</gene>
<organism evidence="8 9">
    <name type="scientific">Candidatus Egerieousia excrementavium</name>
    <dbReference type="NCBI Taxonomy" id="2840778"/>
    <lineage>
        <taxon>Bacteria</taxon>
        <taxon>Pseudomonadati</taxon>
        <taxon>Bacteroidota</taxon>
        <taxon>Bacteroidia</taxon>
        <taxon>Bacteroidales</taxon>
        <taxon>Candidatus Egerieousia</taxon>
    </lineage>
</organism>
<dbReference type="Gene3D" id="1.10.8.10">
    <property type="entry name" value="DNA helicase RuvA subunit, C-terminal domain"/>
    <property type="match status" value="1"/>
</dbReference>
<comment type="similarity">
    <text evidence="6">Belongs to the RuvA family.</text>
</comment>
<evidence type="ECO:0000313" key="8">
    <source>
        <dbReference type="EMBL" id="MBO8429510.1"/>
    </source>
</evidence>
<dbReference type="GO" id="GO:0048476">
    <property type="term" value="C:Holliday junction resolvase complex"/>
    <property type="evidence" value="ECO:0007669"/>
    <property type="project" value="UniProtKB-UniRule"/>
</dbReference>
<dbReference type="GO" id="GO:0006310">
    <property type="term" value="P:DNA recombination"/>
    <property type="evidence" value="ECO:0007669"/>
    <property type="project" value="UniProtKB-UniRule"/>
</dbReference>
<comment type="domain">
    <text evidence="6">Has three domains with a flexible linker between the domains II and III and assumes an 'L' shape. Domain III is highly mobile and contacts RuvB.</text>
</comment>
<dbReference type="SMART" id="SM00278">
    <property type="entry name" value="HhH1"/>
    <property type="match status" value="2"/>
</dbReference>
<evidence type="ECO:0000259" key="7">
    <source>
        <dbReference type="SMART" id="SM00278"/>
    </source>
</evidence>
<dbReference type="InterPro" id="IPR010994">
    <property type="entry name" value="RuvA_2-like"/>
</dbReference>
<dbReference type="InterPro" id="IPR000085">
    <property type="entry name" value="RuvA"/>
</dbReference>
<keyword evidence="5 6" id="KW-0234">DNA repair</keyword>
<keyword evidence="4 6" id="KW-0233">DNA recombination</keyword>
<feature type="domain" description="Helix-hairpin-helix DNA-binding motif class 1" evidence="7">
    <location>
        <begin position="107"/>
        <end position="126"/>
    </location>
</feature>
<accession>A0A9D9DMV5</accession>
<evidence type="ECO:0000256" key="2">
    <source>
        <dbReference type="ARBA" id="ARBA00022763"/>
    </source>
</evidence>
<dbReference type="Gene3D" id="1.10.150.20">
    <property type="entry name" value="5' to 3' exonuclease, C-terminal subdomain"/>
    <property type="match status" value="1"/>
</dbReference>
<evidence type="ECO:0000256" key="3">
    <source>
        <dbReference type="ARBA" id="ARBA00023125"/>
    </source>
</evidence>
<dbReference type="EMBL" id="JADINB010000136">
    <property type="protein sequence ID" value="MBO8429510.1"/>
    <property type="molecule type" value="Genomic_DNA"/>
</dbReference>
<reference evidence="8" key="1">
    <citation type="submission" date="2020-10" db="EMBL/GenBank/DDBJ databases">
        <authorList>
            <person name="Gilroy R."/>
        </authorList>
    </citation>
    <scope>NUCLEOTIDE SEQUENCE</scope>
    <source>
        <strain evidence="8">15467</strain>
    </source>
</reference>
<keyword evidence="1 6" id="KW-0963">Cytoplasm</keyword>
<dbReference type="GO" id="GO:0000400">
    <property type="term" value="F:four-way junction DNA binding"/>
    <property type="evidence" value="ECO:0007669"/>
    <property type="project" value="UniProtKB-UniRule"/>
</dbReference>
<proteinExistence type="inferred from homology"/>
<dbReference type="GO" id="GO:0006281">
    <property type="term" value="P:DNA repair"/>
    <property type="evidence" value="ECO:0007669"/>
    <property type="project" value="UniProtKB-UniRule"/>
</dbReference>
<dbReference type="InterPro" id="IPR013849">
    <property type="entry name" value="DNA_helicase_Holl-junc_RuvA_I"/>
</dbReference>
<reference evidence="8" key="2">
    <citation type="journal article" date="2021" name="PeerJ">
        <title>Extensive microbial diversity within the chicken gut microbiome revealed by metagenomics and culture.</title>
        <authorList>
            <person name="Gilroy R."/>
            <person name="Ravi A."/>
            <person name="Getino M."/>
            <person name="Pursley I."/>
            <person name="Horton D.L."/>
            <person name="Alikhan N.F."/>
            <person name="Baker D."/>
            <person name="Gharbi K."/>
            <person name="Hall N."/>
            <person name="Watson M."/>
            <person name="Adriaenssens E.M."/>
            <person name="Foster-Nyarko E."/>
            <person name="Jarju S."/>
            <person name="Secka A."/>
            <person name="Antonio M."/>
            <person name="Oren A."/>
            <person name="Chaudhuri R.R."/>
            <person name="La Ragione R."/>
            <person name="Hildebrand F."/>
            <person name="Pallen M.J."/>
        </authorList>
    </citation>
    <scope>NUCLEOTIDE SEQUENCE</scope>
    <source>
        <strain evidence="8">15467</strain>
    </source>
</reference>
<evidence type="ECO:0000256" key="1">
    <source>
        <dbReference type="ARBA" id="ARBA00022490"/>
    </source>
</evidence>
<comment type="subcellular location">
    <subcellularLocation>
        <location evidence="6">Cytoplasm</location>
    </subcellularLocation>
</comment>
<evidence type="ECO:0000256" key="4">
    <source>
        <dbReference type="ARBA" id="ARBA00023172"/>
    </source>
</evidence>